<evidence type="ECO:0008006" key="3">
    <source>
        <dbReference type="Google" id="ProtNLM"/>
    </source>
</evidence>
<dbReference type="SUPFAM" id="SSF52047">
    <property type="entry name" value="RNI-like"/>
    <property type="match status" value="1"/>
</dbReference>
<dbReference type="Gene3D" id="3.80.10.10">
    <property type="entry name" value="Ribonuclease Inhibitor"/>
    <property type="match status" value="1"/>
</dbReference>
<keyword evidence="2" id="KW-1185">Reference proteome</keyword>
<dbReference type="InterPro" id="IPR053197">
    <property type="entry name" value="F-box_SCFL_complex_component"/>
</dbReference>
<organism evidence="1 2">
    <name type="scientific">Microthlaspi erraticum</name>
    <dbReference type="NCBI Taxonomy" id="1685480"/>
    <lineage>
        <taxon>Eukaryota</taxon>
        <taxon>Viridiplantae</taxon>
        <taxon>Streptophyta</taxon>
        <taxon>Embryophyta</taxon>
        <taxon>Tracheophyta</taxon>
        <taxon>Spermatophyta</taxon>
        <taxon>Magnoliopsida</taxon>
        <taxon>eudicotyledons</taxon>
        <taxon>Gunneridae</taxon>
        <taxon>Pentapetalae</taxon>
        <taxon>rosids</taxon>
        <taxon>malvids</taxon>
        <taxon>Brassicales</taxon>
        <taxon>Brassicaceae</taxon>
        <taxon>Coluteocarpeae</taxon>
        <taxon>Microthlaspi</taxon>
    </lineage>
</organism>
<dbReference type="AlphaFoldDB" id="A0A6D2IS18"/>
<evidence type="ECO:0000313" key="1">
    <source>
        <dbReference type="EMBL" id="CAA7030735.1"/>
    </source>
</evidence>
<name>A0A6D2IS18_9BRAS</name>
<dbReference type="OrthoDB" id="1110459at2759"/>
<dbReference type="PANTHER" id="PTHR34223:SF51">
    <property type="entry name" value="OS06G0556300 PROTEIN"/>
    <property type="match status" value="1"/>
</dbReference>
<dbReference type="InterPro" id="IPR032675">
    <property type="entry name" value="LRR_dom_sf"/>
</dbReference>
<gene>
    <name evidence="1" type="ORF">MERR_LOCUS17970</name>
</gene>
<sequence>MILSGCPILEFLKLDYCDDDLRVLDLRNSLRLRTLEVIRPFFSGHPSQVQIVAPHVRCLKLENSLSLCTLVDLSSLAEAKLYNSSHRLQSNIHDPLGVTVQKMAEMFEKLKNVEKLTFGSNFLKNLSLPELRSVPFPMFKIKALTLETLFAEDGYVIPAAIEKLLQHSPDLKKLTLNTRTPNTNPILWRKSRWEAELKHMATSIELLVLSFKYDTEFNLRYKSGMAYYCVFDIPLYSVFFTK</sequence>
<proteinExistence type="predicted"/>
<dbReference type="PANTHER" id="PTHR34223">
    <property type="entry name" value="OS11G0201299 PROTEIN"/>
    <property type="match status" value="1"/>
</dbReference>
<evidence type="ECO:0000313" key="2">
    <source>
        <dbReference type="Proteomes" id="UP000467841"/>
    </source>
</evidence>
<comment type="caution">
    <text evidence="1">The sequence shown here is derived from an EMBL/GenBank/DDBJ whole genome shotgun (WGS) entry which is preliminary data.</text>
</comment>
<reference evidence="1" key="1">
    <citation type="submission" date="2020-01" db="EMBL/GenBank/DDBJ databases">
        <authorList>
            <person name="Mishra B."/>
        </authorList>
    </citation>
    <scope>NUCLEOTIDE SEQUENCE [LARGE SCALE GENOMIC DNA]</scope>
</reference>
<dbReference type="EMBL" id="CACVBM020001097">
    <property type="protein sequence ID" value="CAA7030735.1"/>
    <property type="molecule type" value="Genomic_DNA"/>
</dbReference>
<dbReference type="Proteomes" id="UP000467841">
    <property type="component" value="Unassembled WGS sequence"/>
</dbReference>
<accession>A0A6D2IS18</accession>
<protein>
    <recommendedName>
        <fullName evidence="3">FBD domain-containing protein</fullName>
    </recommendedName>
</protein>